<name>A0A6B0SQK0_9EURY</name>
<evidence type="ECO:0000259" key="2">
    <source>
        <dbReference type="Pfam" id="PF23997"/>
    </source>
</evidence>
<keyword evidence="1" id="KW-0472">Membrane</keyword>
<evidence type="ECO:0000256" key="1">
    <source>
        <dbReference type="SAM" id="Phobius"/>
    </source>
</evidence>
<protein>
    <recommendedName>
        <fullName evidence="2">DUF7315 domain-containing protein</fullName>
    </recommendedName>
</protein>
<keyword evidence="4" id="KW-1185">Reference proteome</keyword>
<dbReference type="Pfam" id="PF23997">
    <property type="entry name" value="DUF7315"/>
    <property type="match status" value="1"/>
</dbReference>
<sequence length="97" mass="9948">MSDESRGRDVVVPERLYKSVTVFSTLFAVVAVVGGFIALDVATNAGRAAAADVNVLVAVLGVLLIAAGGLVYAFASRFRASGMAKDKDSGDETPDNG</sequence>
<accession>A0A6B0SQK0</accession>
<comment type="caution">
    <text evidence="3">The sequence shown here is derived from an EMBL/GenBank/DDBJ whole genome shotgun (WGS) entry which is preliminary data.</text>
</comment>
<dbReference type="RefSeq" id="WP_159526637.1">
    <property type="nucleotide sequence ID" value="NZ_WUUU01000086.1"/>
</dbReference>
<dbReference type="AlphaFoldDB" id="A0A6B0SQK0"/>
<dbReference type="EMBL" id="WUUU01000086">
    <property type="protein sequence ID" value="MXR21140.1"/>
    <property type="molecule type" value="Genomic_DNA"/>
</dbReference>
<gene>
    <name evidence="3" type="ORF">GRX66_11185</name>
</gene>
<proteinExistence type="predicted"/>
<feature type="domain" description="DUF7315" evidence="2">
    <location>
        <begin position="8"/>
        <end position="92"/>
    </location>
</feature>
<feature type="transmembrane region" description="Helical" evidence="1">
    <location>
        <begin position="20"/>
        <end position="43"/>
    </location>
</feature>
<keyword evidence="1" id="KW-1133">Transmembrane helix</keyword>
<organism evidence="3 4">
    <name type="scientific">Halobacterium bonnevillei</name>
    <dbReference type="NCBI Taxonomy" id="2692200"/>
    <lineage>
        <taxon>Archaea</taxon>
        <taxon>Methanobacteriati</taxon>
        <taxon>Methanobacteriota</taxon>
        <taxon>Stenosarchaea group</taxon>
        <taxon>Halobacteria</taxon>
        <taxon>Halobacteriales</taxon>
        <taxon>Halobacteriaceae</taxon>
        <taxon>Halobacterium</taxon>
    </lineage>
</organism>
<evidence type="ECO:0000313" key="3">
    <source>
        <dbReference type="EMBL" id="MXR21140.1"/>
    </source>
</evidence>
<feature type="transmembrane region" description="Helical" evidence="1">
    <location>
        <begin position="55"/>
        <end position="75"/>
    </location>
</feature>
<evidence type="ECO:0000313" key="4">
    <source>
        <dbReference type="Proteomes" id="UP000471521"/>
    </source>
</evidence>
<dbReference type="Proteomes" id="UP000471521">
    <property type="component" value="Unassembled WGS sequence"/>
</dbReference>
<dbReference type="InterPro" id="IPR055739">
    <property type="entry name" value="DUF7315"/>
</dbReference>
<reference evidence="3 4" key="1">
    <citation type="submission" date="2019-12" db="EMBL/GenBank/DDBJ databases">
        <title>Isolation and characterization of three novel carbon monoxide-oxidizing members of Halobacteria from salione crusts and soils.</title>
        <authorList>
            <person name="Myers M.R."/>
            <person name="King G.M."/>
        </authorList>
    </citation>
    <scope>NUCLEOTIDE SEQUENCE [LARGE SCALE GENOMIC DNA]</scope>
    <source>
        <strain evidence="3 4">PCN9</strain>
    </source>
</reference>
<keyword evidence="1" id="KW-0812">Transmembrane</keyword>